<dbReference type="Proteomes" id="UP001152607">
    <property type="component" value="Unassembled WGS sequence"/>
</dbReference>
<dbReference type="EMBL" id="CAOQHR010000003">
    <property type="protein sequence ID" value="CAI6332852.1"/>
    <property type="molecule type" value="Genomic_DNA"/>
</dbReference>
<keyword evidence="3" id="KW-1185">Reference proteome</keyword>
<dbReference type="OrthoDB" id="191139at2759"/>
<dbReference type="InterPro" id="IPR002347">
    <property type="entry name" value="SDR_fam"/>
</dbReference>
<keyword evidence="1" id="KW-0560">Oxidoreductase</keyword>
<organism evidence="2 3">
    <name type="scientific">Periconia digitata</name>
    <dbReference type="NCBI Taxonomy" id="1303443"/>
    <lineage>
        <taxon>Eukaryota</taxon>
        <taxon>Fungi</taxon>
        <taxon>Dikarya</taxon>
        <taxon>Ascomycota</taxon>
        <taxon>Pezizomycotina</taxon>
        <taxon>Dothideomycetes</taxon>
        <taxon>Pleosporomycetidae</taxon>
        <taxon>Pleosporales</taxon>
        <taxon>Massarineae</taxon>
        <taxon>Periconiaceae</taxon>
        <taxon>Periconia</taxon>
    </lineage>
</organism>
<dbReference type="Gene3D" id="3.40.50.720">
    <property type="entry name" value="NAD(P)-binding Rossmann-like Domain"/>
    <property type="match status" value="1"/>
</dbReference>
<evidence type="ECO:0000313" key="3">
    <source>
        <dbReference type="Proteomes" id="UP001152607"/>
    </source>
</evidence>
<dbReference type="InterPro" id="IPR036291">
    <property type="entry name" value="NAD(P)-bd_dom_sf"/>
</dbReference>
<sequence length="337" mass="36284">MAQLTHPEWTEKTGGLEVAQAFADNIKGKTVLITGVSPESIGFSTALSIASQSPALLILASRTATKLDSVRKSIQDAHSSVKIQTVTIDLSSQDSVRKAASEIAKSSPHIDIIINNAALMTMKRHFTPEAIEMQFATNHLGHFLLTNLLLPQLVEAAKANPAGATRVVNVSSIGHRLSPVRFHDYNFDGKDVPTEEQSASLPPFFAKAQDGPYNGWVSYGQSKTANILFSLQLTALLKEKGIVSYALHPGSIYTGLSRDLDAEAEAALENVVPFWKNQDQGCATSLVAALDPALNEPKGVMLSDCQMSEATSSATDPEIAKKLWALSEKLVKTDFKL</sequence>
<dbReference type="PANTHER" id="PTHR43157:SF31">
    <property type="entry name" value="PHOSPHATIDYLINOSITOL-GLYCAN BIOSYNTHESIS CLASS F PROTEIN"/>
    <property type="match status" value="1"/>
</dbReference>
<evidence type="ECO:0000313" key="2">
    <source>
        <dbReference type="EMBL" id="CAI6332852.1"/>
    </source>
</evidence>
<accession>A0A9W4UDQ9</accession>
<name>A0A9W4UDQ9_9PLEO</name>
<dbReference type="Pfam" id="PF00106">
    <property type="entry name" value="adh_short"/>
    <property type="match status" value="1"/>
</dbReference>
<protein>
    <submittedName>
        <fullName evidence="2">Uncharacterized protein</fullName>
    </submittedName>
</protein>
<comment type="caution">
    <text evidence="2">The sequence shown here is derived from an EMBL/GenBank/DDBJ whole genome shotgun (WGS) entry which is preliminary data.</text>
</comment>
<dbReference type="PANTHER" id="PTHR43157">
    <property type="entry name" value="PHOSPHATIDYLINOSITOL-GLYCAN BIOSYNTHESIS CLASS F PROTEIN-RELATED"/>
    <property type="match status" value="1"/>
</dbReference>
<dbReference type="GO" id="GO:0016491">
    <property type="term" value="F:oxidoreductase activity"/>
    <property type="evidence" value="ECO:0007669"/>
    <property type="project" value="UniProtKB-KW"/>
</dbReference>
<reference evidence="2" key="1">
    <citation type="submission" date="2023-01" db="EMBL/GenBank/DDBJ databases">
        <authorList>
            <person name="Van Ghelder C."/>
            <person name="Rancurel C."/>
        </authorList>
    </citation>
    <scope>NUCLEOTIDE SEQUENCE</scope>
    <source>
        <strain evidence="2">CNCM I-4278</strain>
    </source>
</reference>
<gene>
    <name evidence="2" type="ORF">PDIGIT_LOCUS5885</name>
</gene>
<evidence type="ECO:0000256" key="1">
    <source>
        <dbReference type="ARBA" id="ARBA00023002"/>
    </source>
</evidence>
<proteinExistence type="predicted"/>
<dbReference type="AlphaFoldDB" id="A0A9W4UDQ9"/>
<dbReference type="SUPFAM" id="SSF51735">
    <property type="entry name" value="NAD(P)-binding Rossmann-fold domains"/>
    <property type="match status" value="1"/>
</dbReference>